<proteinExistence type="predicted"/>
<comment type="catalytic activity">
    <reaction evidence="1">
        <text>S-ubiquitinyl-[E2 ubiquitin-conjugating enzyme]-L-cysteine + [acceptor protein]-L-lysine = [E2 ubiquitin-conjugating enzyme]-L-cysteine + N(6)-ubiquitinyl-[acceptor protein]-L-lysine.</text>
        <dbReference type="EC" id="2.3.2.26"/>
    </reaction>
</comment>
<dbReference type="Gene3D" id="3.90.1750.10">
    <property type="entry name" value="Hect, E3 ligase catalytic domains"/>
    <property type="match status" value="1"/>
</dbReference>
<dbReference type="GeneID" id="54476488"/>
<protein>
    <recommendedName>
        <fullName evidence="2">HECT-type E3 ubiquitin transferase</fullName>
        <ecNumber evidence="2">2.3.2.26</ecNumber>
    </recommendedName>
</protein>
<feature type="domain" description="HECT" evidence="8">
    <location>
        <begin position="105"/>
        <end position="505"/>
    </location>
</feature>
<dbReference type="GO" id="GO:0000209">
    <property type="term" value="P:protein polyubiquitination"/>
    <property type="evidence" value="ECO:0007669"/>
    <property type="project" value="InterPro"/>
</dbReference>
<dbReference type="RefSeq" id="XP_033588970.1">
    <property type="nucleotide sequence ID" value="XM_033735486.1"/>
</dbReference>
<keyword evidence="3" id="KW-0808">Transferase</keyword>
<organism evidence="9 10">
    <name type="scientific">Neohortaea acidophila</name>
    <dbReference type="NCBI Taxonomy" id="245834"/>
    <lineage>
        <taxon>Eukaryota</taxon>
        <taxon>Fungi</taxon>
        <taxon>Dikarya</taxon>
        <taxon>Ascomycota</taxon>
        <taxon>Pezizomycotina</taxon>
        <taxon>Dothideomycetes</taxon>
        <taxon>Dothideomycetidae</taxon>
        <taxon>Mycosphaerellales</taxon>
        <taxon>Teratosphaeriaceae</taxon>
        <taxon>Neohortaea</taxon>
    </lineage>
</organism>
<dbReference type="InterPro" id="IPR035983">
    <property type="entry name" value="Hect_E3_ubiquitin_ligase"/>
</dbReference>
<evidence type="ECO:0000259" key="8">
    <source>
        <dbReference type="PROSITE" id="PS50237"/>
    </source>
</evidence>
<dbReference type="PROSITE" id="PS50237">
    <property type="entry name" value="HECT"/>
    <property type="match status" value="1"/>
</dbReference>
<dbReference type="InterPro" id="IPR044611">
    <property type="entry name" value="E3A/B/C-like"/>
</dbReference>
<dbReference type="EMBL" id="MU001636">
    <property type="protein sequence ID" value="KAF2482400.1"/>
    <property type="molecule type" value="Genomic_DNA"/>
</dbReference>
<evidence type="ECO:0000256" key="1">
    <source>
        <dbReference type="ARBA" id="ARBA00000885"/>
    </source>
</evidence>
<evidence type="ECO:0000256" key="6">
    <source>
        <dbReference type="SAM" id="MobiDB-lite"/>
    </source>
</evidence>
<dbReference type="SMART" id="SM00119">
    <property type="entry name" value="HECTc"/>
    <property type="match status" value="1"/>
</dbReference>
<dbReference type="InterPro" id="IPR000569">
    <property type="entry name" value="HECT_dom"/>
</dbReference>
<feature type="transmembrane region" description="Helical" evidence="7">
    <location>
        <begin position="171"/>
        <end position="193"/>
    </location>
</feature>
<dbReference type="Gene3D" id="3.30.2410.10">
    <property type="entry name" value="Hect, E3 ligase catalytic domain"/>
    <property type="match status" value="1"/>
</dbReference>
<dbReference type="AlphaFoldDB" id="A0A6A6PQM4"/>
<keyword evidence="7" id="KW-0472">Membrane</keyword>
<reference evidence="9" key="1">
    <citation type="journal article" date="2020" name="Stud. Mycol.">
        <title>101 Dothideomycetes genomes: a test case for predicting lifestyles and emergence of pathogens.</title>
        <authorList>
            <person name="Haridas S."/>
            <person name="Albert R."/>
            <person name="Binder M."/>
            <person name="Bloem J."/>
            <person name="Labutti K."/>
            <person name="Salamov A."/>
            <person name="Andreopoulos B."/>
            <person name="Baker S."/>
            <person name="Barry K."/>
            <person name="Bills G."/>
            <person name="Bluhm B."/>
            <person name="Cannon C."/>
            <person name="Castanera R."/>
            <person name="Culley D."/>
            <person name="Daum C."/>
            <person name="Ezra D."/>
            <person name="Gonzalez J."/>
            <person name="Henrissat B."/>
            <person name="Kuo A."/>
            <person name="Liang C."/>
            <person name="Lipzen A."/>
            <person name="Lutzoni F."/>
            <person name="Magnuson J."/>
            <person name="Mondo S."/>
            <person name="Nolan M."/>
            <person name="Ohm R."/>
            <person name="Pangilinan J."/>
            <person name="Park H.-J."/>
            <person name="Ramirez L."/>
            <person name="Alfaro M."/>
            <person name="Sun H."/>
            <person name="Tritt A."/>
            <person name="Yoshinaga Y."/>
            <person name="Zwiers L.-H."/>
            <person name="Turgeon B."/>
            <person name="Goodwin S."/>
            <person name="Spatafora J."/>
            <person name="Crous P."/>
            <person name="Grigoriev I."/>
        </authorList>
    </citation>
    <scope>NUCLEOTIDE SEQUENCE</scope>
    <source>
        <strain evidence="9">CBS 113389</strain>
    </source>
</reference>
<evidence type="ECO:0000256" key="7">
    <source>
        <dbReference type="SAM" id="Phobius"/>
    </source>
</evidence>
<evidence type="ECO:0000256" key="3">
    <source>
        <dbReference type="ARBA" id="ARBA00022679"/>
    </source>
</evidence>
<evidence type="ECO:0000256" key="4">
    <source>
        <dbReference type="ARBA" id="ARBA00022786"/>
    </source>
</evidence>
<dbReference type="PANTHER" id="PTHR45700">
    <property type="entry name" value="UBIQUITIN-PROTEIN LIGASE E3C"/>
    <property type="match status" value="1"/>
</dbReference>
<evidence type="ECO:0000256" key="5">
    <source>
        <dbReference type="PROSITE-ProRule" id="PRU00104"/>
    </source>
</evidence>
<dbReference type="SUPFAM" id="SSF56204">
    <property type="entry name" value="Hect, E3 ligase catalytic domain"/>
    <property type="match status" value="1"/>
</dbReference>
<accession>A0A6A6PQM4</accession>
<sequence length="505" mass="57150">MDAMEIARTWLDGQHDGHLLQFEFLFNINQQATYFRTMNHIRMLKAYCDSQKAHRLRSEIDLQSYSIALAIHRERIMSQEQHHLLLSVNRMRVLGCAFDQLWQRHKSELLRPLKVRLGEEDAFEVGHDLGGVQIEFFNTICRTLFHEDLQMFTTDPTTGFSCIRPGCLQPLYMFELCGLLFALALYNGITLPIRLPEIYYGMLSGRSEDIQDPLADAWPKDRKALSEIAEYDIPGLQFTFPIESNGLRLSILMEEETCAPEDFTPDQRRTMKIVDATPIAHHPDPSTPTAAHQQSTASSLTSPPLPVDIQAIATSWPGWHLIPAHTEPPDVDPSNIALYTSLYTAHLRHLSVQPQLTSFRRGFAHILPPPLLRALSLPSLRTLLEGDTHFSLAELQAITQYDGYDPAMPYIASFWRVLDRWPVAKQMRLLKFVTACERVPAGGVGCLTFVIKRVVDFGEEEDEAMLPTSSTCFGTLGLPLYRNEGVLERKLSLALEFGLEGFGIA</sequence>
<evidence type="ECO:0000313" key="10">
    <source>
        <dbReference type="Proteomes" id="UP000799767"/>
    </source>
</evidence>
<evidence type="ECO:0000313" key="9">
    <source>
        <dbReference type="EMBL" id="KAF2482400.1"/>
    </source>
</evidence>
<feature type="active site" description="Glycyl thioester intermediate" evidence="5">
    <location>
        <position position="472"/>
    </location>
</feature>
<keyword evidence="7" id="KW-1133">Transmembrane helix</keyword>
<name>A0A6A6PQM4_9PEZI</name>
<feature type="region of interest" description="Disordered" evidence="6">
    <location>
        <begin position="278"/>
        <end position="304"/>
    </location>
</feature>
<gene>
    <name evidence="9" type="ORF">BDY17DRAFT_310887</name>
</gene>
<dbReference type="OrthoDB" id="5981550at2759"/>
<dbReference type="Pfam" id="PF00632">
    <property type="entry name" value="HECT"/>
    <property type="match status" value="1"/>
</dbReference>
<evidence type="ECO:0000256" key="2">
    <source>
        <dbReference type="ARBA" id="ARBA00012485"/>
    </source>
</evidence>
<keyword evidence="4 5" id="KW-0833">Ubl conjugation pathway</keyword>
<dbReference type="GO" id="GO:0061630">
    <property type="term" value="F:ubiquitin protein ligase activity"/>
    <property type="evidence" value="ECO:0007669"/>
    <property type="project" value="UniProtKB-EC"/>
</dbReference>
<dbReference type="EC" id="2.3.2.26" evidence="2"/>
<dbReference type="Proteomes" id="UP000799767">
    <property type="component" value="Unassembled WGS sequence"/>
</dbReference>
<keyword evidence="7" id="KW-0812">Transmembrane</keyword>
<keyword evidence="10" id="KW-1185">Reference proteome</keyword>